<evidence type="ECO:0000313" key="2">
    <source>
        <dbReference type="EMBL" id="EDP54644.1"/>
    </source>
</evidence>
<dbReference type="AlphaFoldDB" id="B0XSF8"/>
<organism evidence="2 3">
    <name type="scientific">Aspergillus fumigatus (strain CBS 144.89 / FGSC A1163 / CEA10)</name>
    <name type="common">Neosartorya fumigata</name>
    <dbReference type="NCBI Taxonomy" id="451804"/>
    <lineage>
        <taxon>Eukaryota</taxon>
        <taxon>Fungi</taxon>
        <taxon>Dikarya</taxon>
        <taxon>Ascomycota</taxon>
        <taxon>Pezizomycotina</taxon>
        <taxon>Eurotiomycetes</taxon>
        <taxon>Eurotiomycetidae</taxon>
        <taxon>Eurotiales</taxon>
        <taxon>Aspergillaceae</taxon>
        <taxon>Aspergillus</taxon>
        <taxon>Aspergillus subgen. Fumigati</taxon>
    </lineage>
</organism>
<gene>
    <name evidence="2" type="ORF">AFUB_027040</name>
</gene>
<accession>B0XSF8</accession>
<keyword evidence="3" id="KW-1185">Reference proteome</keyword>
<protein>
    <submittedName>
        <fullName evidence="2">Uncharacterized protein</fullName>
    </submittedName>
</protein>
<feature type="transmembrane region" description="Helical" evidence="1">
    <location>
        <begin position="20"/>
        <end position="40"/>
    </location>
</feature>
<keyword evidence="1" id="KW-0472">Membrane</keyword>
<evidence type="ECO:0000313" key="3">
    <source>
        <dbReference type="Proteomes" id="UP000001699"/>
    </source>
</evidence>
<keyword evidence="1" id="KW-0812">Transmembrane</keyword>
<proteinExistence type="predicted"/>
<dbReference type="VEuPathDB" id="FungiDB:AFUB_027040"/>
<dbReference type="HOGENOM" id="CLU_1981163_0_0_1"/>
<dbReference type="EMBL" id="DS499595">
    <property type="protein sequence ID" value="EDP54644.1"/>
    <property type="molecule type" value="Genomic_DNA"/>
</dbReference>
<keyword evidence="1" id="KW-1133">Transmembrane helix</keyword>
<reference evidence="2 3" key="1">
    <citation type="journal article" date="2008" name="PLoS Genet.">
        <title>Genomic islands in the pathogenic filamentous fungus Aspergillus fumigatus.</title>
        <authorList>
            <person name="Fedorova N.D."/>
            <person name="Khaldi N."/>
            <person name="Joardar V.S."/>
            <person name="Maiti R."/>
            <person name="Amedeo P."/>
            <person name="Anderson M.J."/>
            <person name="Crabtree J."/>
            <person name="Silva J.C."/>
            <person name="Badger J.H."/>
            <person name="Albarraq A."/>
            <person name="Angiuoli S."/>
            <person name="Bussey H."/>
            <person name="Bowyer P."/>
            <person name="Cotty P.J."/>
            <person name="Dyer P.S."/>
            <person name="Egan A."/>
            <person name="Galens K."/>
            <person name="Fraser-Liggett C.M."/>
            <person name="Haas B.J."/>
            <person name="Inman J.M."/>
            <person name="Kent R."/>
            <person name="Lemieux S."/>
            <person name="Malavazi I."/>
            <person name="Orvis J."/>
            <person name="Roemer T."/>
            <person name="Ronning C.M."/>
            <person name="Sundaram J.P."/>
            <person name="Sutton G."/>
            <person name="Turner G."/>
            <person name="Venter J.C."/>
            <person name="White O.R."/>
            <person name="Whitty B.R."/>
            <person name="Youngman P."/>
            <person name="Wolfe K.H."/>
            <person name="Goldman G.H."/>
            <person name="Wortman J.R."/>
            <person name="Jiang B."/>
            <person name="Denning D.W."/>
            <person name="Nierman W.C."/>
        </authorList>
    </citation>
    <scope>NUCLEOTIDE SEQUENCE [LARGE SCALE GENOMIC DNA]</scope>
    <source>
        <strain evidence="3">CBS 144.89 / FGSC A1163 / CEA10</strain>
    </source>
</reference>
<sequence length="126" mass="14303">MYLGACSRQNSHHTDFPPSFTFFIVSVNFPVFASLCSILIRSPQLNFTPPQWPWVHRGQMICRKSSYHAGRRWLVLEIEQEVPNHTSTTQRQDQLSPASFFPSLTPSAILSDLSILSACKLRLPSV</sequence>
<name>B0XSF8_ASPFC</name>
<dbReference type="Proteomes" id="UP000001699">
    <property type="component" value="Unassembled WGS sequence"/>
</dbReference>
<evidence type="ECO:0000256" key="1">
    <source>
        <dbReference type="SAM" id="Phobius"/>
    </source>
</evidence>